<accession>A0ABU5MUD0</accession>
<dbReference type="Gene3D" id="2.130.10.10">
    <property type="entry name" value="YVTN repeat-like/Quinoprotein amine dehydrogenase"/>
    <property type="match status" value="1"/>
</dbReference>
<dbReference type="InterPro" id="IPR057422">
    <property type="entry name" value="CGLA_C"/>
</dbReference>
<dbReference type="InterPro" id="IPR057420">
    <property type="entry name" value="Beta-prop_CGLA"/>
</dbReference>
<reference evidence="5 6" key="1">
    <citation type="journal article" date="2024" name="Appl. Environ. Microbiol.">
        <title>Pontiella agarivorans sp. nov., a novel marine anaerobic bacterium capable of degrading macroalgal polysaccharides and fixing nitrogen.</title>
        <authorList>
            <person name="Liu N."/>
            <person name="Kivenson V."/>
            <person name="Peng X."/>
            <person name="Cui Z."/>
            <person name="Lankiewicz T.S."/>
            <person name="Gosselin K.M."/>
            <person name="English C.J."/>
            <person name="Blair E.M."/>
            <person name="O'Malley M.A."/>
            <person name="Valentine D.L."/>
        </authorList>
    </citation>
    <scope>NUCLEOTIDE SEQUENCE [LARGE SCALE GENOMIC DNA]</scope>
    <source>
        <strain evidence="5 6">NLcol2</strain>
    </source>
</reference>
<dbReference type="InterPro" id="IPR015943">
    <property type="entry name" value="WD40/YVTN_repeat-like_dom_sf"/>
</dbReference>
<dbReference type="EMBL" id="JARVCO010000006">
    <property type="protein sequence ID" value="MDZ8117822.1"/>
    <property type="molecule type" value="Genomic_DNA"/>
</dbReference>
<evidence type="ECO:0000259" key="4">
    <source>
        <dbReference type="Pfam" id="PF25292"/>
    </source>
</evidence>
<dbReference type="Proteomes" id="UP001290861">
    <property type="component" value="Unassembled WGS sequence"/>
</dbReference>
<evidence type="ECO:0000313" key="5">
    <source>
        <dbReference type="EMBL" id="MDZ8117822.1"/>
    </source>
</evidence>
<proteinExistence type="predicted"/>
<evidence type="ECO:0000259" key="2">
    <source>
        <dbReference type="Pfam" id="PF25290"/>
    </source>
</evidence>
<keyword evidence="1" id="KW-0732">Signal</keyword>
<dbReference type="InterPro" id="IPR011047">
    <property type="entry name" value="Quinoprotein_ADH-like_sf"/>
</dbReference>
<evidence type="ECO:0000256" key="1">
    <source>
        <dbReference type="SAM" id="SignalP"/>
    </source>
</evidence>
<comment type="caution">
    <text evidence="5">The sequence shown here is derived from an EMBL/GenBank/DDBJ whole genome shotgun (WGS) entry which is preliminary data.</text>
</comment>
<feature type="domain" description="Lambda-carrageenase beta-propeller" evidence="4">
    <location>
        <begin position="44"/>
        <end position="361"/>
    </location>
</feature>
<dbReference type="Pfam" id="PF25292">
    <property type="entry name" value="Beta-prop_CGLA"/>
    <property type="match status" value="1"/>
</dbReference>
<name>A0ABU5MUD0_9BACT</name>
<feature type="domain" description="Lambda-carrageenase middle" evidence="2">
    <location>
        <begin position="450"/>
        <end position="816"/>
    </location>
</feature>
<gene>
    <name evidence="5" type="ORF">P9H32_04220</name>
</gene>
<protein>
    <submittedName>
        <fullName evidence="5">PQQ-binding-like beta-propeller repeat protein</fullName>
    </submittedName>
</protein>
<organism evidence="5 6">
    <name type="scientific">Pontiella agarivorans</name>
    <dbReference type="NCBI Taxonomy" id="3038953"/>
    <lineage>
        <taxon>Bacteria</taxon>
        <taxon>Pseudomonadati</taxon>
        <taxon>Kiritimatiellota</taxon>
        <taxon>Kiritimatiellia</taxon>
        <taxon>Kiritimatiellales</taxon>
        <taxon>Pontiellaceae</taxon>
        <taxon>Pontiella</taxon>
    </lineage>
</organism>
<dbReference type="RefSeq" id="WP_322607625.1">
    <property type="nucleotide sequence ID" value="NZ_JARVCO010000006.1"/>
</dbReference>
<keyword evidence="6" id="KW-1185">Reference proteome</keyword>
<feature type="domain" description="Lambda-carrageenase C-terminal" evidence="3">
    <location>
        <begin position="843"/>
        <end position="920"/>
    </location>
</feature>
<dbReference type="SUPFAM" id="SSF50998">
    <property type="entry name" value="Quinoprotein alcohol dehydrogenase-like"/>
    <property type="match status" value="1"/>
</dbReference>
<dbReference type="Pfam" id="PF25290">
    <property type="entry name" value="CGLA_M"/>
    <property type="match status" value="1"/>
</dbReference>
<evidence type="ECO:0000259" key="3">
    <source>
        <dbReference type="Pfam" id="PF25291"/>
    </source>
</evidence>
<dbReference type="Pfam" id="PF25291">
    <property type="entry name" value="CGLA_C"/>
    <property type="match status" value="1"/>
</dbReference>
<sequence>MKSILLLMLALMGSVAAGKKAISSFDTGFTMMKVRAATARSTSFIVSASYEGTVAAYTYDGTELWTNPLSGFMVHDMWCADLTGNGIDEIMVANADGSLYCLNHRGVVQWTFRRNDAPMYAVCVVHAETGRPYVVCGGYDLNIYYLTAKGKLRKTIHSRTYGKEKAYGNMEGHLPPDGMHIANFLRPVTVDGVEKLAVHGVMNNMQMPGYVYLFDVLEDLPNLSHKCRTVVGDFRALDPDGDGTDEIIMGSTLNRDAGRAVRYDIETDKDTVLDIYRTRKLNAKCGAGYRVTQTELLEDGSGETQYAIFYGSNILIAPADLDADRTELLSNRHAYYDMCKDTDGRFILASAQSGGSCIHIIDPRQSSWKSEYEELTPPGKIEAILANTATARRQLANFEKPEYERDPLPVYFLTEGTRGLEGLVESLTNKYAHMIFLNSVQCNAELRDWRTEIDNEYYRNKRHRHKQYTLTSQEVVDTLLSAYDESPGIQFWGGHGNDPYFYNPETLKKVIDGAGGKKTVITWPEMGDHSENLSYLVDHLFEPVATHAQGKNVNVFLRNKNIYWQGNVYQYAWKKLLSGAYAGVVVPSMEETSDKTMDLSIAGRLGLWASGVVDQWGTRCAMDNPSFDRLRQFSTQRLPNHFLRMLVYHLSSGAQFLNNHPVDQEYLSIYWELVAQGALYIPERDEIVSFSPVHLSMIEPDTDYMNQAADVKWTTFWDEHIEKGEPMVFNRMNGSWPAAPVVAWDFSRYAAGTKERRQNFLPSYSNGMVLITPPQEGVFADQHASRGRMEDHLHPLYRNIMKEYITDGKKYYSADGTKTYAADQYYKRVEADIKAAAKKLPLTVSGDAAWVCAQTSPSHLRLTLIDGGYLNPSDKEVTIQFNTVRPRKITDLLEKSRIPVNHSSATVTIPCGLFRFLDIELETPFYDEQGELCYH</sequence>
<evidence type="ECO:0000313" key="6">
    <source>
        <dbReference type="Proteomes" id="UP001290861"/>
    </source>
</evidence>
<dbReference type="InterPro" id="IPR057421">
    <property type="entry name" value="CGLA_M"/>
</dbReference>
<feature type="signal peptide" evidence="1">
    <location>
        <begin position="1"/>
        <end position="17"/>
    </location>
</feature>
<feature type="chain" id="PRO_5045057539" evidence="1">
    <location>
        <begin position="18"/>
        <end position="935"/>
    </location>
</feature>